<reference evidence="1" key="1">
    <citation type="submission" date="2021-01" db="EMBL/GenBank/DDBJ databases">
        <title>Whole genome shotgun sequence of Planobispora takensis NBRC 109077.</title>
        <authorList>
            <person name="Komaki H."/>
            <person name="Tamura T."/>
        </authorList>
    </citation>
    <scope>NUCLEOTIDE SEQUENCE</scope>
    <source>
        <strain evidence="1">NBRC 109077</strain>
    </source>
</reference>
<dbReference type="AlphaFoldDB" id="A0A8J3SUR4"/>
<gene>
    <name evidence="1" type="ORF">Pta02_11860</name>
</gene>
<dbReference type="RefSeq" id="WP_203873653.1">
    <property type="nucleotide sequence ID" value="NZ_BOOK01000006.1"/>
</dbReference>
<evidence type="ECO:0000313" key="2">
    <source>
        <dbReference type="Proteomes" id="UP000634476"/>
    </source>
</evidence>
<keyword evidence="2" id="KW-1185">Reference proteome</keyword>
<protein>
    <submittedName>
        <fullName evidence="1">Uncharacterized protein</fullName>
    </submittedName>
</protein>
<evidence type="ECO:0000313" key="1">
    <source>
        <dbReference type="EMBL" id="GIH99177.1"/>
    </source>
</evidence>
<dbReference type="Proteomes" id="UP000634476">
    <property type="component" value="Unassembled WGS sequence"/>
</dbReference>
<comment type="caution">
    <text evidence="1">The sequence shown here is derived from an EMBL/GenBank/DDBJ whole genome shotgun (WGS) entry which is preliminary data.</text>
</comment>
<name>A0A8J3SUR4_9ACTN</name>
<proteinExistence type="predicted"/>
<dbReference type="EMBL" id="BOOK01000006">
    <property type="protein sequence ID" value="GIH99177.1"/>
    <property type="molecule type" value="Genomic_DNA"/>
</dbReference>
<accession>A0A8J3SUR4</accession>
<organism evidence="1 2">
    <name type="scientific">Planobispora takensis</name>
    <dbReference type="NCBI Taxonomy" id="1367882"/>
    <lineage>
        <taxon>Bacteria</taxon>
        <taxon>Bacillati</taxon>
        <taxon>Actinomycetota</taxon>
        <taxon>Actinomycetes</taxon>
        <taxon>Streptosporangiales</taxon>
        <taxon>Streptosporangiaceae</taxon>
        <taxon>Planobispora</taxon>
    </lineage>
</organism>
<sequence>MNARWFGLWWGGNGYGRPADEDLEEFASLEEARSKLLERYAHGYWLRSEFRYVHRDGPSQVLCPCVSEDTEILLYGSVTGLDYPDRRVFLGARGGARVERC</sequence>